<reference evidence="4" key="1">
    <citation type="journal article" date="2019" name="Int. J. Syst. Evol. Microbiol.">
        <title>The Global Catalogue of Microorganisms (GCM) 10K type strain sequencing project: providing services to taxonomists for standard genome sequencing and annotation.</title>
        <authorList>
            <consortium name="The Broad Institute Genomics Platform"/>
            <consortium name="The Broad Institute Genome Sequencing Center for Infectious Disease"/>
            <person name="Wu L."/>
            <person name="Ma J."/>
        </authorList>
    </citation>
    <scope>NUCLEOTIDE SEQUENCE [LARGE SCALE GENOMIC DNA]</scope>
    <source>
        <strain evidence="4">JCM 18531</strain>
    </source>
</reference>
<evidence type="ECO:0008006" key="5">
    <source>
        <dbReference type="Google" id="ProtNLM"/>
    </source>
</evidence>
<dbReference type="Gene3D" id="2.60.40.10">
    <property type="entry name" value="Immunoglobulins"/>
    <property type="match status" value="1"/>
</dbReference>
<feature type="region of interest" description="Disordered" evidence="1">
    <location>
        <begin position="123"/>
        <end position="142"/>
    </location>
</feature>
<dbReference type="Proteomes" id="UP001499974">
    <property type="component" value="Unassembled WGS sequence"/>
</dbReference>
<name>A0ABP8XHM9_9ACTN</name>
<evidence type="ECO:0000313" key="3">
    <source>
        <dbReference type="EMBL" id="GAA4708330.1"/>
    </source>
</evidence>
<evidence type="ECO:0000256" key="2">
    <source>
        <dbReference type="SAM" id="SignalP"/>
    </source>
</evidence>
<organism evidence="3 4">
    <name type="scientific">Nocardioides conyzicola</name>
    <dbReference type="NCBI Taxonomy" id="1651781"/>
    <lineage>
        <taxon>Bacteria</taxon>
        <taxon>Bacillati</taxon>
        <taxon>Actinomycetota</taxon>
        <taxon>Actinomycetes</taxon>
        <taxon>Propionibacteriales</taxon>
        <taxon>Nocardioidaceae</taxon>
        <taxon>Nocardioides</taxon>
    </lineage>
</organism>
<dbReference type="InterPro" id="IPR013783">
    <property type="entry name" value="Ig-like_fold"/>
</dbReference>
<dbReference type="EMBL" id="BAABKM010000002">
    <property type="protein sequence ID" value="GAA4708330.1"/>
    <property type="molecule type" value="Genomic_DNA"/>
</dbReference>
<comment type="caution">
    <text evidence="3">The sequence shown here is derived from an EMBL/GenBank/DDBJ whole genome shotgun (WGS) entry which is preliminary data.</text>
</comment>
<dbReference type="RefSeq" id="WP_345522046.1">
    <property type="nucleotide sequence ID" value="NZ_BAABKM010000002.1"/>
</dbReference>
<evidence type="ECO:0000313" key="4">
    <source>
        <dbReference type="Proteomes" id="UP001499974"/>
    </source>
</evidence>
<keyword evidence="2" id="KW-0732">Signal</keyword>
<proteinExistence type="predicted"/>
<protein>
    <recommendedName>
        <fullName evidence="5">Bacterial Ig-like domain-containing protein</fullName>
    </recommendedName>
</protein>
<keyword evidence="4" id="KW-1185">Reference proteome</keyword>
<feature type="chain" id="PRO_5046179044" description="Bacterial Ig-like domain-containing protein" evidence="2">
    <location>
        <begin position="29"/>
        <end position="142"/>
    </location>
</feature>
<evidence type="ECO:0000256" key="1">
    <source>
        <dbReference type="SAM" id="MobiDB-lite"/>
    </source>
</evidence>
<gene>
    <name evidence="3" type="ORF">GCM10023349_28790</name>
</gene>
<accession>A0ABP8XHM9</accession>
<feature type="signal peptide" evidence="2">
    <location>
        <begin position="1"/>
        <end position="28"/>
    </location>
</feature>
<sequence length="142" mass="14946">MKKFISGVLMAFLLSAGFVAVSAETASAATCKPTKYVECQTTSTKATPSPKVITQGKPAKVKVTVSTRGNVKARGTVTVKVTGPGGYKKTIKVHYSGKAVSINLGKLNKPGKYKIAVTFDGGDGFKDSKSTSTITVKKKKKR</sequence>